<dbReference type="Proteomes" id="UP000245590">
    <property type="component" value="Unassembled WGS sequence"/>
</dbReference>
<dbReference type="RefSeq" id="WP_109275706.1">
    <property type="nucleotide sequence ID" value="NZ_QFKX01000003.1"/>
</dbReference>
<evidence type="ECO:0000313" key="2">
    <source>
        <dbReference type="Proteomes" id="UP000245590"/>
    </source>
</evidence>
<sequence length="128" mass="13759">MILEDPAEDILDSLSITELPTWIVVTPGGRAHVQRGRDRCADMEPATGRDAKVPISSAEGFSLHPGADDADSDLAVTEPMAIEGADVEGGNIGLRGRWALSRRHIGAAAKHEIDELVRTTLHDGERTR</sequence>
<dbReference type="AlphaFoldDB" id="A0A2U2RJA2"/>
<reference evidence="1 2" key="1">
    <citation type="submission" date="2018-05" db="EMBL/GenBank/DDBJ databases">
        <title>Brachybacterium sp. M1HQ-2T, whole genome shotgun sequence.</title>
        <authorList>
            <person name="Tuo L."/>
        </authorList>
    </citation>
    <scope>NUCLEOTIDE SEQUENCE [LARGE SCALE GENOMIC DNA]</scope>
    <source>
        <strain evidence="1 2">M1HQ-2</strain>
    </source>
</reference>
<dbReference type="EMBL" id="QFKX01000003">
    <property type="protein sequence ID" value="PWH05959.1"/>
    <property type="molecule type" value="Genomic_DNA"/>
</dbReference>
<proteinExistence type="predicted"/>
<organism evidence="1 2">
    <name type="scientific">Brachybacterium endophyticum</name>
    <dbReference type="NCBI Taxonomy" id="2182385"/>
    <lineage>
        <taxon>Bacteria</taxon>
        <taxon>Bacillati</taxon>
        <taxon>Actinomycetota</taxon>
        <taxon>Actinomycetes</taxon>
        <taxon>Micrococcales</taxon>
        <taxon>Dermabacteraceae</taxon>
        <taxon>Brachybacterium</taxon>
    </lineage>
</organism>
<protein>
    <submittedName>
        <fullName evidence="1">Uncharacterized protein</fullName>
    </submittedName>
</protein>
<name>A0A2U2RJA2_9MICO</name>
<accession>A0A2U2RJA2</accession>
<comment type="caution">
    <text evidence="1">The sequence shown here is derived from an EMBL/GenBank/DDBJ whole genome shotgun (WGS) entry which is preliminary data.</text>
</comment>
<gene>
    <name evidence="1" type="ORF">DEO23_09005</name>
</gene>
<evidence type="ECO:0000313" key="1">
    <source>
        <dbReference type="EMBL" id="PWH05959.1"/>
    </source>
</evidence>
<keyword evidence="2" id="KW-1185">Reference proteome</keyword>